<reference evidence="3 4" key="1">
    <citation type="journal article" date="2017" name="Int. J. Syst. Evol. Microbiol.">
        <title>Jeotgalibaca porci sp. nov. and Jeotgalibaca arthritidis sp. nov., isolated from pigs, and emended description of the genus Jeotgalibaca.</title>
        <authorList>
            <person name="Zamora L."/>
            <person name="Perez-Sancho M."/>
            <person name="Dominguez L."/>
            <person name="Fernandez-Garayzabal J.F."/>
            <person name="Vela A.I."/>
        </authorList>
    </citation>
    <scope>NUCLEOTIDE SEQUENCE [LARGE SCALE GENOMIC DNA]</scope>
    <source>
        <strain evidence="3 4">CCUG 69148</strain>
    </source>
</reference>
<dbReference type="Pfam" id="PF00571">
    <property type="entry name" value="CBS"/>
    <property type="match status" value="2"/>
</dbReference>
<dbReference type="KEGG" id="jpo:G7058_11355"/>
<organism evidence="3 4">
    <name type="scientific">Jeotgalibaca porci</name>
    <dbReference type="NCBI Taxonomy" id="1868793"/>
    <lineage>
        <taxon>Bacteria</taxon>
        <taxon>Bacillati</taxon>
        <taxon>Bacillota</taxon>
        <taxon>Bacilli</taxon>
        <taxon>Lactobacillales</taxon>
        <taxon>Carnobacteriaceae</taxon>
        <taxon>Jeotgalibaca</taxon>
    </lineage>
</organism>
<dbReference type="InterPro" id="IPR051257">
    <property type="entry name" value="Diverse_CBS-Domain"/>
</dbReference>
<dbReference type="SMART" id="SM00116">
    <property type="entry name" value="CBS"/>
    <property type="match status" value="2"/>
</dbReference>
<dbReference type="InterPro" id="IPR000644">
    <property type="entry name" value="CBS_dom"/>
</dbReference>
<accession>A0A6G7WK51</accession>
<feature type="domain" description="CBS" evidence="2">
    <location>
        <begin position="24"/>
        <end position="72"/>
    </location>
</feature>
<keyword evidence="1" id="KW-0129">CBS domain</keyword>
<dbReference type="Proteomes" id="UP000501830">
    <property type="component" value="Chromosome"/>
</dbReference>
<feature type="domain" description="CBS" evidence="2">
    <location>
        <begin position="94"/>
        <end position="140"/>
    </location>
</feature>
<dbReference type="RefSeq" id="WP_166063631.1">
    <property type="nucleotide sequence ID" value="NZ_CP049889.1"/>
</dbReference>
<sequence length="161" mass="18139">MISEEVRKMLLQDDDGQIFVSSENVANLNLNNNLNHAVLVLSKIGYNAIPVLDNESHIRGLISMSMIMNAIMGLDAIRFEALETLKVKDVMDTNVPIVDESDELEDVLRNLIDHSFLCLADEQGVFKGIVTRKEILSRVNHLVHEIHNQYTLLVKETSNAK</sequence>
<dbReference type="PANTHER" id="PTHR43080:SF30">
    <property type="entry name" value="CYCLIC DI-AMP RECEPTOR B"/>
    <property type="match status" value="1"/>
</dbReference>
<dbReference type="NCBIfam" id="NF041630">
    <property type="entry name" value="CBS_CbpB"/>
    <property type="match status" value="1"/>
</dbReference>
<evidence type="ECO:0000313" key="3">
    <source>
        <dbReference type="EMBL" id="QIK52597.1"/>
    </source>
</evidence>
<evidence type="ECO:0000259" key="2">
    <source>
        <dbReference type="SMART" id="SM00116"/>
    </source>
</evidence>
<dbReference type="SUPFAM" id="SSF54631">
    <property type="entry name" value="CBS-domain pair"/>
    <property type="match status" value="1"/>
</dbReference>
<dbReference type="GeneID" id="94553886"/>
<protein>
    <submittedName>
        <fullName evidence="3">CBS domain-containing protein</fullName>
    </submittedName>
</protein>
<proteinExistence type="predicted"/>
<keyword evidence="4" id="KW-1185">Reference proteome</keyword>
<dbReference type="InterPro" id="IPR046342">
    <property type="entry name" value="CBS_dom_sf"/>
</dbReference>
<dbReference type="Gene3D" id="3.10.580.10">
    <property type="entry name" value="CBS-domain"/>
    <property type="match status" value="1"/>
</dbReference>
<dbReference type="EMBL" id="CP049889">
    <property type="protein sequence ID" value="QIK52597.1"/>
    <property type="molecule type" value="Genomic_DNA"/>
</dbReference>
<gene>
    <name evidence="3" type="ORF">G7058_11355</name>
</gene>
<name>A0A6G7WK51_9LACT</name>
<dbReference type="AlphaFoldDB" id="A0A6G7WK51"/>
<evidence type="ECO:0000256" key="1">
    <source>
        <dbReference type="ARBA" id="ARBA00023122"/>
    </source>
</evidence>
<dbReference type="PANTHER" id="PTHR43080">
    <property type="entry name" value="CBS DOMAIN-CONTAINING PROTEIN CBSX3, MITOCHONDRIAL"/>
    <property type="match status" value="1"/>
</dbReference>
<evidence type="ECO:0000313" key="4">
    <source>
        <dbReference type="Proteomes" id="UP000501830"/>
    </source>
</evidence>
<dbReference type="InterPro" id="IPR048125">
    <property type="entry name" value="CBS_CbpB"/>
</dbReference>